<dbReference type="SMART" id="SM00568">
    <property type="entry name" value="GRAM"/>
    <property type="match status" value="2"/>
</dbReference>
<feature type="compositionally biased region" description="Acidic residues" evidence="4">
    <location>
        <begin position="980"/>
        <end position="996"/>
    </location>
</feature>
<dbReference type="SMART" id="SM00164">
    <property type="entry name" value="TBC"/>
    <property type="match status" value="1"/>
</dbReference>
<evidence type="ECO:0000256" key="2">
    <source>
        <dbReference type="ARBA" id="ARBA00022737"/>
    </source>
</evidence>
<dbReference type="InterPro" id="IPR004182">
    <property type="entry name" value="GRAM"/>
</dbReference>
<dbReference type="InterPro" id="IPR011992">
    <property type="entry name" value="EF-hand-dom_pair"/>
</dbReference>
<proteinExistence type="evidence at transcript level"/>
<dbReference type="PROSITE" id="PS00018">
    <property type="entry name" value="EF_HAND_1"/>
    <property type="match status" value="1"/>
</dbReference>
<dbReference type="SUPFAM" id="SSF47923">
    <property type="entry name" value="Ypt/Rab-GAP domain of gyp1p"/>
    <property type="match status" value="2"/>
</dbReference>
<dbReference type="FunFam" id="1.10.472.80:FF:000049">
    <property type="entry name" value="Uncharacterized protein, isoform B"/>
    <property type="match status" value="1"/>
</dbReference>
<keyword evidence="1" id="KW-0343">GTPase activation</keyword>
<dbReference type="FunFam" id="2.30.29.30:FF:000013">
    <property type="entry name" value="Putative TBC1 domain family member 8B"/>
    <property type="match status" value="1"/>
</dbReference>
<evidence type="ECO:0000259" key="6">
    <source>
        <dbReference type="PROSITE" id="PS50222"/>
    </source>
</evidence>
<reference evidence="7" key="1">
    <citation type="submission" date="2012-11" db="EMBL/GenBank/DDBJ databases">
        <authorList>
            <person name="Lucero-Rivera Y.E."/>
            <person name="Tovar-Ramirez D."/>
        </authorList>
    </citation>
    <scope>NUCLEOTIDE SEQUENCE</scope>
    <source>
        <tissue evidence="7">Salivary gland</tissue>
    </source>
</reference>
<feature type="compositionally biased region" description="Low complexity" evidence="4">
    <location>
        <begin position="1012"/>
        <end position="1023"/>
    </location>
</feature>
<dbReference type="FunFam" id="1.10.8.270:FF:000002">
    <property type="entry name" value="TBC1 domain family member 9B"/>
    <property type="match status" value="1"/>
</dbReference>
<evidence type="ECO:0000313" key="7">
    <source>
        <dbReference type="EMBL" id="JAA63929.1"/>
    </source>
</evidence>
<feature type="region of interest" description="Disordered" evidence="4">
    <location>
        <begin position="434"/>
        <end position="455"/>
    </location>
</feature>
<feature type="domain" description="Rab-GAP TBC" evidence="5">
    <location>
        <begin position="510"/>
        <end position="697"/>
    </location>
</feature>
<protein>
    <submittedName>
        <fullName evidence="7">Putative ypt/rab gtpase activating protein</fullName>
    </submittedName>
</protein>
<feature type="compositionally biased region" description="Low complexity" evidence="4">
    <location>
        <begin position="444"/>
        <end position="455"/>
    </location>
</feature>
<accession>L7ML78</accession>
<dbReference type="EMBL" id="GACK01001105">
    <property type="protein sequence ID" value="JAA63929.1"/>
    <property type="molecule type" value="mRNA"/>
</dbReference>
<dbReference type="Pfam" id="PF02893">
    <property type="entry name" value="GRAM"/>
    <property type="match status" value="2"/>
</dbReference>
<keyword evidence="3" id="KW-0106">Calcium</keyword>
<dbReference type="Gene3D" id="1.10.472.80">
    <property type="entry name" value="Ypt/Rab-GAP domain of gyp1p, domain 3"/>
    <property type="match status" value="1"/>
</dbReference>
<keyword evidence="2" id="KW-0677">Repeat</keyword>
<sequence>TLPYCICLSLRLHDAPTALTVYCCRALDRCVQGCTMWMKPEEILLANALWVTEQSNGFFTLQRRKGHGTKGLSSVLVGTLDSVFDSKPAPYRILHRTPLSEVSYVVATSLSREEIFQNWAWIEQNLLETLKSFDSEDEATEFVCCKIRSLVAQREVSLPDVDQDNAQFRVNASRFATIFNLPRQEKLVNYYSCSFWKGRLPQQGWLYLSMQHLAFHSFLFGQTTRVLLRWTDITTLERSNNFLFPETIMVASRQKKHYFSMFTNIVETFALMEQLANLAMRQLISEETFEADQQLARKLSCNAPKKLPLLKRDLDARAQSETYRTTFRLPLDERLDGSLECCLWTPYNKQAVRGKLYLSPNYICFESRVKNLVCLVIPLRLLQVTEKVDSHNSLPNALLLTTRNKVNFLFAQIEGRDFLIEKISELLAKIPQPKEIPCPEDDSTSLASSSSSASWEPEASLASRFELPRSPEAQEAETQKEKQWEEHFAEYGRGLCTYRTSKAQELVLTGIPDSLRGELWMLYSGAIHELETHPGYYRKAVSESMGKRNATSEEIERDLHRSLPEHPAFQSPQGINALRRLLNAYAWRNPAIGYCQAMNIVASVLLLYASEEEAFWLLVALCERLLPDYYNTKVVGALIDQGVLEDLARDHIPELYTKLDSLGVLSMISLSWFLTIFLSVIPFESAVNIVDCFFYDGAKVVFQVALAVLEANQERLLSCKDDGEAMMVLCGYLENVHNPQAAICSRSTFQPTAGSKETVDISTLVYDSYSKYGFLTSNMIEKLRLKHRLSVVQGLQDANVKNVLRSLSLDPRISALLTQEELSDLVALIREQQLSQHSWGTGPPGVAPPNVDTGAPYGEQLFHLDMDQFLSFLSAMGPWSRGEHPRRLGVRLFRLADTDCDGWVSMAPWSRGEHPRRLGVRLFRLADTDCDGWVSMADFCRILAMSSRGDMDDRLRLLYGAHLAVCQPGDVEDAQRDSADDSPEQEGAEVATEAEEYFSSLEEGSSADQVLSSPAAEGSSAPSLQQQQQRMELLDAVLQRNRDSESFFGSASLSSSYGSGGDPSRYSSKSLDMTLPDMNQEQFVQMWQTVYNLFVGHPDEQDFYHALACTGTELLQMGEMNHEAKTKPDDPTGEHSGGDGTTDRETPRDSGATAATVSSDMWDRHWHISFQQFRACLHKDEHLASFFDTKTPVSSALEGLRSSRIQQRASSTPPLTGAIKV</sequence>
<dbReference type="PANTHER" id="PTHR47666">
    <property type="entry name" value="PROTEIN VASCULAR ASSOCIATED DEATH 1, CHLOROPLASTIC"/>
    <property type="match status" value="1"/>
</dbReference>
<reference evidence="7" key="2">
    <citation type="journal article" date="2015" name="J. Proteomics">
        <title>Sexual differences in the sialomes of the zebra tick, Rhipicephalus pulchellus.</title>
        <authorList>
            <person name="Tan A.W."/>
            <person name="Francischetti I.M."/>
            <person name="Slovak M."/>
            <person name="Kini R.M."/>
            <person name="Ribeiro J.M."/>
        </authorList>
    </citation>
    <scope>NUCLEOTIDE SEQUENCE</scope>
    <source>
        <tissue evidence="7">Salivary gland</tissue>
    </source>
</reference>
<feature type="region of interest" description="Disordered" evidence="4">
    <location>
        <begin position="971"/>
        <end position="1029"/>
    </location>
</feature>
<dbReference type="InterPro" id="IPR036017">
    <property type="entry name" value="TCB1D9/TCB1D9B_PH-GRAM2"/>
</dbReference>
<dbReference type="InterPro" id="IPR011993">
    <property type="entry name" value="PH-like_dom_sf"/>
</dbReference>
<dbReference type="Pfam" id="PF00566">
    <property type="entry name" value="RabGAP-TBC"/>
    <property type="match status" value="1"/>
</dbReference>
<dbReference type="AlphaFoldDB" id="L7ML78"/>
<name>L7ML78_RHIPC</name>
<dbReference type="PROSITE" id="PS50086">
    <property type="entry name" value="TBC_RABGAP"/>
    <property type="match status" value="1"/>
</dbReference>
<feature type="domain" description="EF-hand" evidence="6">
    <location>
        <begin position="921"/>
        <end position="949"/>
    </location>
</feature>
<organism evidence="7">
    <name type="scientific">Rhipicephalus pulchellus</name>
    <name type="common">Yellow backed tick</name>
    <name type="synonym">Dermacentor pulchellus</name>
    <dbReference type="NCBI Taxonomy" id="72859"/>
    <lineage>
        <taxon>Eukaryota</taxon>
        <taxon>Metazoa</taxon>
        <taxon>Ecdysozoa</taxon>
        <taxon>Arthropoda</taxon>
        <taxon>Chelicerata</taxon>
        <taxon>Arachnida</taxon>
        <taxon>Acari</taxon>
        <taxon>Parasitiformes</taxon>
        <taxon>Ixodida</taxon>
        <taxon>Ixodoidea</taxon>
        <taxon>Ixodidae</taxon>
        <taxon>Rhipicephalinae</taxon>
        <taxon>Rhipicephalus</taxon>
        <taxon>Rhipicephalus</taxon>
    </lineage>
</organism>
<evidence type="ECO:0000259" key="5">
    <source>
        <dbReference type="PROSITE" id="PS50086"/>
    </source>
</evidence>
<dbReference type="PANTHER" id="PTHR47666:SF1">
    <property type="entry name" value="PROTEIN VASCULAR ASSOCIATED DEATH 1, CHLOROPLASTIC"/>
    <property type="match status" value="1"/>
</dbReference>
<dbReference type="GO" id="GO:0003008">
    <property type="term" value="P:system process"/>
    <property type="evidence" value="ECO:0007669"/>
    <property type="project" value="UniProtKB-ARBA"/>
</dbReference>
<feature type="compositionally biased region" description="Polar residues" evidence="4">
    <location>
        <begin position="1002"/>
        <end position="1011"/>
    </location>
</feature>
<dbReference type="InterPro" id="IPR000195">
    <property type="entry name" value="Rab-GAP-TBC_dom"/>
</dbReference>
<feature type="region of interest" description="Disordered" evidence="4">
    <location>
        <begin position="1123"/>
        <end position="1156"/>
    </location>
</feature>
<dbReference type="GO" id="GO:0005096">
    <property type="term" value="F:GTPase activator activity"/>
    <property type="evidence" value="ECO:0007669"/>
    <property type="project" value="UniProtKB-KW"/>
</dbReference>
<dbReference type="SUPFAM" id="SSF47473">
    <property type="entry name" value="EF-hand"/>
    <property type="match status" value="1"/>
</dbReference>
<evidence type="ECO:0000256" key="1">
    <source>
        <dbReference type="ARBA" id="ARBA00022468"/>
    </source>
</evidence>
<dbReference type="InterPro" id="IPR018247">
    <property type="entry name" value="EF_Hand_1_Ca_BS"/>
</dbReference>
<dbReference type="Gene3D" id="2.30.29.30">
    <property type="entry name" value="Pleckstrin-homology domain (PH domain)/Phosphotyrosine-binding domain (PTB)"/>
    <property type="match status" value="2"/>
</dbReference>
<evidence type="ECO:0000256" key="3">
    <source>
        <dbReference type="ARBA" id="ARBA00022837"/>
    </source>
</evidence>
<dbReference type="Gene3D" id="1.10.10.750">
    <property type="entry name" value="Ypt/Rab-GAP domain of gyp1p, domain 1"/>
    <property type="match status" value="1"/>
</dbReference>
<dbReference type="InterPro" id="IPR036014">
    <property type="entry name" value="TCB1D9/TCB1D9B_PH-GRAM1"/>
</dbReference>
<dbReference type="Gene3D" id="1.10.8.270">
    <property type="entry name" value="putative rabgap domain of human tbc1 domain family member 14 like domains"/>
    <property type="match status" value="1"/>
</dbReference>
<dbReference type="CDD" id="cd13351">
    <property type="entry name" value="PH-GRAM1_TCB1D9_TCB1D9B"/>
    <property type="match status" value="1"/>
</dbReference>
<dbReference type="InterPro" id="IPR035969">
    <property type="entry name" value="Rab-GAP_TBC_sf"/>
</dbReference>
<feature type="compositionally biased region" description="Basic and acidic residues" evidence="4">
    <location>
        <begin position="1123"/>
        <end position="1148"/>
    </location>
</feature>
<evidence type="ECO:0000256" key="4">
    <source>
        <dbReference type="SAM" id="MobiDB-lite"/>
    </source>
</evidence>
<dbReference type="PROSITE" id="PS50222">
    <property type="entry name" value="EF_HAND_2"/>
    <property type="match status" value="1"/>
</dbReference>
<dbReference type="InterPro" id="IPR002048">
    <property type="entry name" value="EF_hand_dom"/>
</dbReference>
<dbReference type="GO" id="GO:0005509">
    <property type="term" value="F:calcium ion binding"/>
    <property type="evidence" value="ECO:0007669"/>
    <property type="project" value="InterPro"/>
</dbReference>
<feature type="non-terminal residue" evidence="7">
    <location>
        <position position="1"/>
    </location>
</feature>
<dbReference type="CDD" id="cd13354">
    <property type="entry name" value="PH-GRAM2_TCB1D9_TCB1D9B"/>
    <property type="match status" value="1"/>
</dbReference>
<dbReference type="Gene3D" id="1.10.238.10">
    <property type="entry name" value="EF-hand"/>
    <property type="match status" value="1"/>
</dbReference>